<keyword evidence="2" id="KW-1185">Reference proteome</keyword>
<name>A0AA96GEZ7_9BACT</name>
<dbReference type="KEGG" id="nall:PP769_09295"/>
<dbReference type="AlphaFoldDB" id="A0AA96GEZ7"/>
<dbReference type="EMBL" id="CP116967">
    <property type="protein sequence ID" value="WNM59932.1"/>
    <property type="molecule type" value="Genomic_DNA"/>
</dbReference>
<accession>A0AA96GEZ7</accession>
<gene>
    <name evidence="1" type="ORF">PP769_09295</name>
</gene>
<organism evidence="1 2">
    <name type="scientific">Candidatus Nitrospira allomarina</name>
    <dbReference type="NCBI Taxonomy" id="3020900"/>
    <lineage>
        <taxon>Bacteria</taxon>
        <taxon>Pseudomonadati</taxon>
        <taxon>Nitrospirota</taxon>
        <taxon>Nitrospiria</taxon>
        <taxon>Nitrospirales</taxon>
        <taxon>Nitrospiraceae</taxon>
        <taxon>Nitrospira</taxon>
    </lineage>
</organism>
<protein>
    <submittedName>
        <fullName evidence="1">Uncharacterized protein</fullName>
    </submittedName>
</protein>
<sequence>MASSHQVWMSVTLAFIGLMGCVGKQEFVDAQQAAIGRGIVEGTKGYRQIQQEALSAQKHLRKVQGQVFKIEGAAYVVHVNDQIEARLPFDENTQIDRPAHVGDWIEGQLDQSGRARIIRNIDAQISLE</sequence>
<dbReference type="Proteomes" id="UP001302719">
    <property type="component" value="Chromosome"/>
</dbReference>
<evidence type="ECO:0000313" key="2">
    <source>
        <dbReference type="Proteomes" id="UP001302719"/>
    </source>
</evidence>
<dbReference type="RefSeq" id="WP_312646827.1">
    <property type="nucleotide sequence ID" value="NZ_CP116967.1"/>
</dbReference>
<proteinExistence type="predicted"/>
<reference evidence="1 2" key="1">
    <citation type="submission" date="2023-01" db="EMBL/GenBank/DDBJ databases">
        <title>Cultivation and genomic characterization of new, ubiquitous marine nitrite-oxidizing bacteria from the Nitrospirales.</title>
        <authorList>
            <person name="Mueller A.J."/>
            <person name="Daebeler A."/>
            <person name="Herbold C.W."/>
            <person name="Kirkegaard R.H."/>
            <person name="Daims H."/>
        </authorList>
    </citation>
    <scope>NUCLEOTIDE SEQUENCE [LARGE SCALE GENOMIC DNA]</scope>
    <source>
        <strain evidence="1 2">VA</strain>
    </source>
</reference>
<evidence type="ECO:0000313" key="1">
    <source>
        <dbReference type="EMBL" id="WNM59932.1"/>
    </source>
</evidence>